<reference evidence="1" key="2">
    <citation type="submission" date="2025-08" db="UniProtKB">
        <authorList>
            <consortium name="Ensembl"/>
        </authorList>
    </citation>
    <scope>IDENTIFICATION</scope>
</reference>
<dbReference type="Ensembl" id="ENSPEMT00000036894.1">
    <property type="protein sequence ID" value="ENSPEMP00000035383.1"/>
    <property type="gene ID" value="ENSPEMG00000030528.1"/>
</dbReference>
<accession>A0A8C8W411</accession>
<organism evidence="1 2">
    <name type="scientific">Peromyscus maniculatus bairdii</name>
    <name type="common">Prairie deer mouse</name>
    <dbReference type="NCBI Taxonomy" id="230844"/>
    <lineage>
        <taxon>Eukaryota</taxon>
        <taxon>Metazoa</taxon>
        <taxon>Chordata</taxon>
        <taxon>Craniata</taxon>
        <taxon>Vertebrata</taxon>
        <taxon>Euteleostomi</taxon>
        <taxon>Mammalia</taxon>
        <taxon>Eutheria</taxon>
        <taxon>Euarchontoglires</taxon>
        <taxon>Glires</taxon>
        <taxon>Rodentia</taxon>
        <taxon>Myomorpha</taxon>
        <taxon>Muroidea</taxon>
        <taxon>Cricetidae</taxon>
        <taxon>Neotominae</taxon>
        <taxon>Peromyscus</taxon>
    </lineage>
</organism>
<dbReference type="AlphaFoldDB" id="A0A8C8W411"/>
<dbReference type="GeneTree" id="ENSGT00960000191250"/>
<reference evidence="1" key="3">
    <citation type="submission" date="2025-09" db="UniProtKB">
        <authorList>
            <consortium name="Ensembl"/>
        </authorList>
    </citation>
    <scope>IDENTIFICATION</scope>
</reference>
<sequence>IRLHASSSVSDHLLLCLFMCNDRFGGVVCFHFYCNVIVFIQLEISDSTVSESPNVLVSPVLCFMPKNLKLISHFNAILKIPNQNVASGSKNRSINMLPLSLICIILYYMCKCLKSSL</sequence>
<dbReference type="Proteomes" id="UP000694547">
    <property type="component" value="Chromosome 20"/>
</dbReference>
<protein>
    <submittedName>
        <fullName evidence="1">Uncharacterized protein</fullName>
    </submittedName>
</protein>
<name>A0A8C8W411_PERMB</name>
<reference evidence="1 2" key="1">
    <citation type="submission" date="2018-10" db="EMBL/GenBank/DDBJ databases">
        <title>Improved assembly of the deer mouse Peromyscus maniculatus genome.</title>
        <authorList>
            <person name="Lassance J.-M."/>
            <person name="Hoekstra H.E."/>
        </authorList>
    </citation>
    <scope>NUCLEOTIDE SEQUENCE [LARGE SCALE GENOMIC DNA]</scope>
</reference>
<keyword evidence="2" id="KW-1185">Reference proteome</keyword>
<proteinExistence type="predicted"/>
<evidence type="ECO:0000313" key="1">
    <source>
        <dbReference type="Ensembl" id="ENSPEMP00000035383.1"/>
    </source>
</evidence>
<evidence type="ECO:0000313" key="2">
    <source>
        <dbReference type="Proteomes" id="UP000694547"/>
    </source>
</evidence>